<evidence type="ECO:0000256" key="3">
    <source>
        <dbReference type="ARBA" id="ARBA00022518"/>
    </source>
</evidence>
<evidence type="ECO:0000256" key="2">
    <source>
        <dbReference type="ARBA" id="ARBA00004385"/>
    </source>
</evidence>
<accession>Q08FB2</accession>
<name>Q08FB2_DPV84</name>
<keyword evidence="4 9" id="KW-0812">Transmembrane</keyword>
<keyword evidence="5" id="KW-0946">Virion</keyword>
<evidence type="ECO:0000256" key="8">
    <source>
        <dbReference type="ARBA" id="ARBA00023200"/>
    </source>
</evidence>
<keyword evidence="8" id="KW-1035">Host cytoplasm</keyword>
<dbReference type="Proteomes" id="UP000162522">
    <property type="component" value="Segment"/>
</dbReference>
<dbReference type="GO" id="GO:0055036">
    <property type="term" value="C:virion membrane"/>
    <property type="evidence" value="ECO:0007669"/>
    <property type="project" value="UniProtKB-SubCell"/>
</dbReference>
<organismHost>
    <name type="scientific">Odocoileus hemionus</name>
    <name type="common">Mule deer</name>
    <name type="synonym">Cervus hemionus</name>
    <dbReference type="NCBI Taxonomy" id="9872"/>
</organismHost>
<feature type="transmembrane region" description="Helical" evidence="9">
    <location>
        <begin position="67"/>
        <end position="84"/>
    </location>
</feature>
<evidence type="ECO:0000256" key="5">
    <source>
        <dbReference type="ARBA" id="ARBA00022844"/>
    </source>
</evidence>
<organism evidence="10 11">
    <name type="scientific">Deerpox virus (strain W-1170-84)</name>
    <name type="common">DPV</name>
    <dbReference type="NCBI Taxonomy" id="305676"/>
    <lineage>
        <taxon>Viruses</taxon>
        <taxon>Varidnaviria</taxon>
        <taxon>Bamfordvirae</taxon>
        <taxon>Nucleocytoviricota</taxon>
        <taxon>Pokkesviricetes</taxon>
        <taxon>Chitovirales</taxon>
        <taxon>Poxviridae</taxon>
        <taxon>Chordopoxvirinae</taxon>
        <taxon>Cervidpoxvirus</taxon>
        <taxon>Cervidpoxvirus muledeerpox</taxon>
        <taxon>Mule deerpox virus</taxon>
    </lineage>
</organism>
<evidence type="ECO:0000256" key="1">
    <source>
        <dbReference type="ARBA" id="ARBA00004192"/>
    </source>
</evidence>
<keyword evidence="6 9" id="KW-1133">Transmembrane helix</keyword>
<dbReference type="InterPro" id="IPR008447">
    <property type="entry name" value="Prot_L2"/>
</dbReference>
<proteinExistence type="predicted"/>
<evidence type="ECO:0008006" key="12">
    <source>
        <dbReference type="Google" id="ProtNLM"/>
    </source>
</evidence>
<comment type="subcellular location">
    <subcellularLocation>
        <location evidence="1">Host cytoplasm</location>
    </subcellularLocation>
    <subcellularLocation>
        <location evidence="2">Virion membrane</location>
        <topology evidence="2">Multi-pass membrane protein</topology>
    </subcellularLocation>
</comment>
<reference evidence="10 11" key="1">
    <citation type="journal article" date="2005" name="J. Virol.">
        <title>Genome of deerpox virus.</title>
        <authorList>
            <person name="Afonso C.L."/>
            <person name="Delhon G."/>
            <person name="Tulman E.R."/>
            <person name="Lu Z."/>
            <person name="Zsak A."/>
            <person name="Becerra V.M."/>
            <person name="Zsak L."/>
            <person name="Kutish G.F."/>
            <person name="Rock D.L."/>
        </authorList>
    </citation>
    <scope>NUCLEOTIDE SEQUENCE [LARGE SCALE GENOMIC DNA]</scope>
    <source>
        <strain evidence="10">W-1170-84</strain>
    </source>
</reference>
<dbReference type="GO" id="GO:0030430">
    <property type="term" value="C:host cell cytoplasm"/>
    <property type="evidence" value="ECO:0007669"/>
    <property type="project" value="UniProtKB-SubCell"/>
</dbReference>
<evidence type="ECO:0000256" key="7">
    <source>
        <dbReference type="ARBA" id="ARBA00023136"/>
    </source>
</evidence>
<evidence type="ECO:0000313" key="11">
    <source>
        <dbReference type="Proteomes" id="UP000162522"/>
    </source>
</evidence>
<keyword evidence="3" id="KW-0244">Early protein</keyword>
<evidence type="ECO:0000256" key="4">
    <source>
        <dbReference type="ARBA" id="ARBA00022692"/>
    </source>
</evidence>
<dbReference type="EMBL" id="AY689437">
    <property type="protein sequence ID" value="ABI99054.1"/>
    <property type="molecule type" value="Genomic_DNA"/>
</dbReference>
<protein>
    <recommendedName>
        <fullName evidence="12">Crescent formation protein</fullName>
    </recommendedName>
</protein>
<gene>
    <name evidence="10" type="ORF">DpV84gp070</name>
</gene>
<sequence>MAEVLINKLRNIELDNYGNEKIIDCIIYEIENTQYVIVRPILRLIVDLMILLIVLNDVIIRVIKRNYKILLISSFCVSMLYFLIHKEENLNDNGS</sequence>
<dbReference type="Pfam" id="PF05803">
    <property type="entry name" value="Chordopox_L2"/>
    <property type="match status" value="1"/>
</dbReference>
<evidence type="ECO:0000256" key="9">
    <source>
        <dbReference type="SAM" id="Phobius"/>
    </source>
</evidence>
<keyword evidence="7 9" id="KW-0472">Membrane</keyword>
<feature type="transmembrane region" description="Helical" evidence="9">
    <location>
        <begin position="41"/>
        <end position="60"/>
    </location>
</feature>
<evidence type="ECO:0000256" key="6">
    <source>
        <dbReference type="ARBA" id="ARBA00022989"/>
    </source>
</evidence>
<evidence type="ECO:0000313" key="10">
    <source>
        <dbReference type="EMBL" id="ABI99054.1"/>
    </source>
</evidence>